<dbReference type="InterPro" id="IPR036388">
    <property type="entry name" value="WH-like_DNA-bd_sf"/>
</dbReference>
<evidence type="ECO:0000259" key="8">
    <source>
        <dbReference type="Pfam" id="PF21982"/>
    </source>
</evidence>
<protein>
    <recommendedName>
        <fullName evidence="3 5">Regulatory protein RecX</fullName>
    </recommendedName>
</protein>
<sequence>MSQPHDRPEVLARLREQIEQLESSDEPRRGMHEDPSQYSATDGVAPWAPVGEDQAQRARQILLRTLSATPKTRKQLADKLASQEIPADVAEKVLDRFEEVQLIDDAAFARSWVESRQRSKGLAKTALARELHDKGIVGETAEQALELIDDDQQYQRGVELVERKLARRSVPGTTIAEDRRERDKLVRRMVGMLGRKGYAPSMAFSIVKRVLEEKETDS</sequence>
<dbReference type="InterPro" id="IPR003783">
    <property type="entry name" value="Regulatory_RecX"/>
</dbReference>
<gene>
    <name evidence="5" type="primary">recX</name>
    <name evidence="9" type="ORF">QDX21_04555</name>
</gene>
<dbReference type="Pfam" id="PF21982">
    <property type="entry name" value="RecX_HTH1"/>
    <property type="match status" value="1"/>
</dbReference>
<dbReference type="AlphaFoldDB" id="A0AAJ6AIF1"/>
<feature type="domain" description="RecX first three-helical" evidence="8">
    <location>
        <begin position="58"/>
        <end position="96"/>
    </location>
</feature>
<evidence type="ECO:0000256" key="6">
    <source>
        <dbReference type="SAM" id="MobiDB-lite"/>
    </source>
</evidence>
<dbReference type="GO" id="GO:0005737">
    <property type="term" value="C:cytoplasm"/>
    <property type="evidence" value="ECO:0007669"/>
    <property type="project" value="UniProtKB-SubCell"/>
</dbReference>
<evidence type="ECO:0000259" key="7">
    <source>
        <dbReference type="Pfam" id="PF02631"/>
    </source>
</evidence>
<keyword evidence="10" id="KW-1185">Reference proteome</keyword>
<dbReference type="Gene3D" id="1.10.10.10">
    <property type="entry name" value="Winged helix-like DNA-binding domain superfamily/Winged helix DNA-binding domain"/>
    <property type="match status" value="2"/>
</dbReference>
<evidence type="ECO:0000313" key="10">
    <source>
        <dbReference type="Proteomes" id="UP001224674"/>
    </source>
</evidence>
<dbReference type="EMBL" id="CP122566">
    <property type="protein sequence ID" value="WGH94068.1"/>
    <property type="molecule type" value="Genomic_DNA"/>
</dbReference>
<organism evidence="9 10">
    <name type="scientific">Auritidibacter ignavus</name>
    <dbReference type="NCBI Taxonomy" id="678932"/>
    <lineage>
        <taxon>Bacteria</taxon>
        <taxon>Bacillati</taxon>
        <taxon>Actinomycetota</taxon>
        <taxon>Actinomycetes</taxon>
        <taxon>Micrococcales</taxon>
        <taxon>Micrococcaceae</taxon>
        <taxon>Auritidibacter</taxon>
    </lineage>
</organism>
<dbReference type="Proteomes" id="UP001224674">
    <property type="component" value="Chromosome"/>
</dbReference>
<evidence type="ECO:0000313" key="9">
    <source>
        <dbReference type="EMBL" id="WGH94068.1"/>
    </source>
</evidence>
<dbReference type="GO" id="GO:0006282">
    <property type="term" value="P:regulation of DNA repair"/>
    <property type="evidence" value="ECO:0007669"/>
    <property type="project" value="UniProtKB-UniRule"/>
</dbReference>
<comment type="similarity">
    <text evidence="2 5">Belongs to the RecX family.</text>
</comment>
<evidence type="ECO:0000256" key="5">
    <source>
        <dbReference type="HAMAP-Rule" id="MF_01114"/>
    </source>
</evidence>
<accession>A0AAJ6AIF1</accession>
<proteinExistence type="inferred from homology"/>
<comment type="subcellular location">
    <subcellularLocation>
        <location evidence="1 5">Cytoplasm</location>
    </subcellularLocation>
</comment>
<comment type="function">
    <text evidence="5">Modulates RecA activity.</text>
</comment>
<dbReference type="PANTHER" id="PTHR33602">
    <property type="entry name" value="REGULATORY PROTEIN RECX FAMILY PROTEIN"/>
    <property type="match status" value="1"/>
</dbReference>
<name>A0AAJ6AIF1_9MICC</name>
<reference evidence="9 10" key="1">
    <citation type="submission" date="2023-03" db="EMBL/GenBank/DDBJ databases">
        <title>Complete genome sequences of several Auritidibacter ignavus strains isolated from ear infections.</title>
        <authorList>
            <person name="Baehr T."/>
            <person name="Baumhoegger A.M."/>
        </authorList>
    </citation>
    <scope>NUCLEOTIDE SEQUENCE [LARGE SCALE GENOMIC DNA]</scope>
    <source>
        <strain evidence="9 10">BABAE-6</strain>
    </source>
</reference>
<dbReference type="InterPro" id="IPR053926">
    <property type="entry name" value="RecX_HTH_1st"/>
</dbReference>
<evidence type="ECO:0000256" key="2">
    <source>
        <dbReference type="ARBA" id="ARBA00009695"/>
    </source>
</evidence>
<keyword evidence="4 5" id="KW-0963">Cytoplasm</keyword>
<feature type="domain" description="RecX second three-helical" evidence="7">
    <location>
        <begin position="104"/>
        <end position="145"/>
    </location>
</feature>
<dbReference type="PANTHER" id="PTHR33602:SF1">
    <property type="entry name" value="REGULATORY PROTEIN RECX FAMILY PROTEIN"/>
    <property type="match status" value="1"/>
</dbReference>
<dbReference type="InterPro" id="IPR053924">
    <property type="entry name" value="RecX_HTH_2nd"/>
</dbReference>
<evidence type="ECO:0000256" key="1">
    <source>
        <dbReference type="ARBA" id="ARBA00004496"/>
    </source>
</evidence>
<dbReference type="RefSeq" id="WP_279675250.1">
    <property type="nucleotide sequence ID" value="NZ_CP122566.1"/>
</dbReference>
<feature type="compositionally biased region" description="Basic and acidic residues" evidence="6">
    <location>
        <begin position="25"/>
        <end position="35"/>
    </location>
</feature>
<feature type="region of interest" description="Disordered" evidence="6">
    <location>
        <begin position="18"/>
        <end position="51"/>
    </location>
</feature>
<dbReference type="HAMAP" id="MF_01114">
    <property type="entry name" value="RecX"/>
    <property type="match status" value="1"/>
</dbReference>
<dbReference type="Pfam" id="PF02631">
    <property type="entry name" value="RecX_HTH2"/>
    <property type="match status" value="1"/>
</dbReference>
<evidence type="ECO:0000256" key="3">
    <source>
        <dbReference type="ARBA" id="ARBA00018111"/>
    </source>
</evidence>
<evidence type="ECO:0000256" key="4">
    <source>
        <dbReference type="ARBA" id="ARBA00022490"/>
    </source>
</evidence>